<reference evidence="2 3" key="1">
    <citation type="submission" date="2018-09" db="EMBL/GenBank/DDBJ databases">
        <authorList>
            <person name="Grouzdev D.S."/>
            <person name="Krutkina M.S."/>
        </authorList>
    </citation>
    <scope>NUCLEOTIDE SEQUENCE [LARGE SCALE GENOMIC DNA]</scope>
    <source>
        <strain evidence="2 3">RmlP001</strain>
    </source>
</reference>
<feature type="region of interest" description="Disordered" evidence="1">
    <location>
        <begin position="1"/>
        <end position="29"/>
    </location>
</feature>
<dbReference type="Proteomes" id="UP000289411">
    <property type="component" value="Unassembled WGS sequence"/>
</dbReference>
<organism evidence="2 3">
    <name type="scientific">Lichenibacterium ramalinae</name>
    <dbReference type="NCBI Taxonomy" id="2316527"/>
    <lineage>
        <taxon>Bacteria</taxon>
        <taxon>Pseudomonadati</taxon>
        <taxon>Pseudomonadota</taxon>
        <taxon>Alphaproteobacteria</taxon>
        <taxon>Hyphomicrobiales</taxon>
        <taxon>Lichenihabitantaceae</taxon>
        <taxon>Lichenibacterium</taxon>
    </lineage>
</organism>
<evidence type="ECO:0000313" key="2">
    <source>
        <dbReference type="EMBL" id="RYB02219.1"/>
    </source>
</evidence>
<comment type="caution">
    <text evidence="2">The sequence shown here is derived from an EMBL/GenBank/DDBJ whole genome shotgun (WGS) entry which is preliminary data.</text>
</comment>
<sequence>MAGQPPAAQDDETMPTHYPAGTRRATIPVPPRARRALLAAAAVLSLSAPVRADDAPPALTGAAAWARLVGNTVSGTTPDGPYDEVFVPDGTLAIVDGDGKAGGTWHWRDPTLCTRVDGEDDEECRTVSVTGTTGAFTDAAGSRYPFEIRQGNAKNL</sequence>
<reference evidence="2 3" key="2">
    <citation type="submission" date="2019-02" db="EMBL/GenBank/DDBJ databases">
        <title>'Lichenibacterium ramalinii' gen. nov. sp. nov., 'Lichenibacterium minor' gen. nov. sp. nov.</title>
        <authorList>
            <person name="Pankratov T."/>
        </authorList>
    </citation>
    <scope>NUCLEOTIDE SEQUENCE [LARGE SCALE GENOMIC DNA]</scope>
    <source>
        <strain evidence="2 3">RmlP001</strain>
    </source>
</reference>
<dbReference type="EMBL" id="QYBC01000022">
    <property type="protein sequence ID" value="RYB02219.1"/>
    <property type="molecule type" value="Genomic_DNA"/>
</dbReference>
<keyword evidence="3" id="KW-1185">Reference proteome</keyword>
<protein>
    <submittedName>
        <fullName evidence="2">Uncharacterized protein</fullName>
    </submittedName>
</protein>
<evidence type="ECO:0000256" key="1">
    <source>
        <dbReference type="SAM" id="MobiDB-lite"/>
    </source>
</evidence>
<proteinExistence type="predicted"/>
<gene>
    <name evidence="2" type="ORF">D3272_22350</name>
</gene>
<evidence type="ECO:0000313" key="3">
    <source>
        <dbReference type="Proteomes" id="UP000289411"/>
    </source>
</evidence>
<dbReference type="AlphaFoldDB" id="A0A4V1RI40"/>
<name>A0A4V1RI40_9HYPH</name>
<accession>A0A4V1RI40</accession>